<evidence type="ECO:0000256" key="2">
    <source>
        <dbReference type="ARBA" id="ARBA00006275"/>
    </source>
</evidence>
<keyword evidence="3" id="KW-0732">Signal</keyword>
<dbReference type="Gene3D" id="1.25.40.390">
    <property type="match status" value="1"/>
</dbReference>
<evidence type="ECO:0000256" key="1">
    <source>
        <dbReference type="ARBA" id="ARBA00004442"/>
    </source>
</evidence>
<comment type="similarity">
    <text evidence="2">Belongs to the SusD family.</text>
</comment>
<dbReference type="Pfam" id="PF07980">
    <property type="entry name" value="SusD_RagB"/>
    <property type="match status" value="1"/>
</dbReference>
<evidence type="ECO:0000259" key="7">
    <source>
        <dbReference type="Pfam" id="PF14322"/>
    </source>
</evidence>
<comment type="subcellular location">
    <subcellularLocation>
        <location evidence="1">Cell outer membrane</location>
    </subcellularLocation>
</comment>
<sequence>MRKYAIWIFALVALASCGDYLDIKPQSEVDRESLFQTEEGFLEALNGVYSRCIKPELYGNELTFGFLDVMAQNYDVVDVTNTLFPYEQTAQYNYKDKDFVKRRDAAWIGLYGAIGNCNLILENIDARENIFTGDNYLIVKGEALALRGYLHLDLLRMFAPSYAVGPTAESIPYVTRYSNKVVQKVTVAAALDSILADLNNAKDLLRSSDPILNGAYVVGYTFDGDDGNTLPDDGSNEEAGALFLRNRRHRLNFYGVCGALARAYLYKGDKENALTNAETVIASKKFPWTEPNDFAAVDEAKKDRILYKELIFGWEIPNYTGALSDRFQRGSIGLTLKQNSCDFIYEVAAEGAEDLRYKQWFKFASQGTTVSLEKYKRSNDGNMHTIMAPAIRLSEMYYIAAECVFNSDSERAWRYFNEVRLNRGIGGLYEIHGEYDPEFFYTKLSKEYRKELFAEGQLFYFYKRLNRPVINQSGTETYGPSSQIFVLPLPDDEIQFSGN</sequence>
<evidence type="ECO:0000313" key="8">
    <source>
        <dbReference type="EMBL" id="MBL0742996.1"/>
    </source>
</evidence>
<dbReference type="SUPFAM" id="SSF48452">
    <property type="entry name" value="TPR-like"/>
    <property type="match status" value="1"/>
</dbReference>
<dbReference type="InterPro" id="IPR012944">
    <property type="entry name" value="SusD_RagB_dom"/>
</dbReference>
<keyword evidence="4" id="KW-0472">Membrane</keyword>
<dbReference type="InterPro" id="IPR011990">
    <property type="entry name" value="TPR-like_helical_dom_sf"/>
</dbReference>
<dbReference type="EMBL" id="JAERRB010000005">
    <property type="protein sequence ID" value="MBL0742996.1"/>
    <property type="molecule type" value="Genomic_DNA"/>
</dbReference>
<comment type="caution">
    <text evidence="8">The sequence shown here is derived from an EMBL/GenBank/DDBJ whole genome shotgun (WGS) entry which is preliminary data.</text>
</comment>
<evidence type="ECO:0000256" key="3">
    <source>
        <dbReference type="ARBA" id="ARBA00022729"/>
    </source>
</evidence>
<keyword evidence="9" id="KW-1185">Reference proteome</keyword>
<feature type="domain" description="SusD-like N-terminal" evidence="7">
    <location>
        <begin position="19"/>
        <end position="206"/>
    </location>
</feature>
<feature type="domain" description="RagB/SusD" evidence="6">
    <location>
        <begin position="370"/>
        <end position="467"/>
    </location>
</feature>
<evidence type="ECO:0000313" key="9">
    <source>
        <dbReference type="Proteomes" id="UP000613030"/>
    </source>
</evidence>
<keyword evidence="5" id="KW-0998">Cell outer membrane</keyword>
<dbReference type="Proteomes" id="UP000613030">
    <property type="component" value="Unassembled WGS sequence"/>
</dbReference>
<dbReference type="RefSeq" id="WP_202011803.1">
    <property type="nucleotide sequence ID" value="NZ_JAERRB010000005.1"/>
</dbReference>
<dbReference type="InterPro" id="IPR033985">
    <property type="entry name" value="SusD-like_N"/>
</dbReference>
<accession>A0ABS1KU60</accession>
<proteinExistence type="inferred from homology"/>
<gene>
    <name evidence="8" type="ORF">JI741_17335</name>
</gene>
<dbReference type="Pfam" id="PF14322">
    <property type="entry name" value="SusD-like_3"/>
    <property type="match status" value="1"/>
</dbReference>
<reference evidence="8 9" key="1">
    <citation type="submission" date="2021-01" db="EMBL/GenBank/DDBJ databases">
        <title>Chryseolinea sp. Jin1 Genome sequencing and assembly.</title>
        <authorList>
            <person name="Kim I."/>
        </authorList>
    </citation>
    <scope>NUCLEOTIDE SEQUENCE [LARGE SCALE GENOMIC DNA]</scope>
    <source>
        <strain evidence="8 9">Jin1</strain>
    </source>
</reference>
<evidence type="ECO:0000256" key="5">
    <source>
        <dbReference type="ARBA" id="ARBA00023237"/>
    </source>
</evidence>
<name>A0ABS1KU60_9BACT</name>
<organism evidence="8 9">
    <name type="scientific">Chryseolinea lacunae</name>
    <dbReference type="NCBI Taxonomy" id="2801331"/>
    <lineage>
        <taxon>Bacteria</taxon>
        <taxon>Pseudomonadati</taxon>
        <taxon>Bacteroidota</taxon>
        <taxon>Cytophagia</taxon>
        <taxon>Cytophagales</taxon>
        <taxon>Fulvivirgaceae</taxon>
        <taxon>Chryseolinea</taxon>
    </lineage>
</organism>
<protein>
    <submittedName>
        <fullName evidence="8">RagB/SusD family nutrient uptake outer membrane protein</fullName>
    </submittedName>
</protein>
<dbReference type="PROSITE" id="PS51257">
    <property type="entry name" value="PROKAR_LIPOPROTEIN"/>
    <property type="match status" value="1"/>
</dbReference>
<evidence type="ECO:0000259" key="6">
    <source>
        <dbReference type="Pfam" id="PF07980"/>
    </source>
</evidence>
<evidence type="ECO:0000256" key="4">
    <source>
        <dbReference type="ARBA" id="ARBA00023136"/>
    </source>
</evidence>